<feature type="compositionally biased region" description="Basic and acidic residues" evidence="2">
    <location>
        <begin position="1017"/>
        <end position="1031"/>
    </location>
</feature>
<dbReference type="Proteomes" id="UP001153636">
    <property type="component" value="Chromosome 8"/>
</dbReference>
<evidence type="ECO:0000313" key="3">
    <source>
        <dbReference type="EMBL" id="CAH1114065.1"/>
    </source>
</evidence>
<feature type="compositionally biased region" description="Basic residues" evidence="2">
    <location>
        <begin position="1"/>
        <end position="13"/>
    </location>
</feature>
<organism evidence="3 4">
    <name type="scientific">Psylliodes chrysocephalus</name>
    <dbReference type="NCBI Taxonomy" id="3402493"/>
    <lineage>
        <taxon>Eukaryota</taxon>
        <taxon>Metazoa</taxon>
        <taxon>Ecdysozoa</taxon>
        <taxon>Arthropoda</taxon>
        <taxon>Hexapoda</taxon>
        <taxon>Insecta</taxon>
        <taxon>Pterygota</taxon>
        <taxon>Neoptera</taxon>
        <taxon>Endopterygota</taxon>
        <taxon>Coleoptera</taxon>
        <taxon>Polyphaga</taxon>
        <taxon>Cucujiformia</taxon>
        <taxon>Chrysomeloidea</taxon>
        <taxon>Chrysomelidae</taxon>
        <taxon>Galerucinae</taxon>
        <taxon>Alticini</taxon>
        <taxon>Psylliodes</taxon>
    </lineage>
</organism>
<proteinExistence type="predicted"/>
<feature type="region of interest" description="Disordered" evidence="2">
    <location>
        <begin position="1"/>
        <end position="55"/>
    </location>
</feature>
<reference evidence="3" key="1">
    <citation type="submission" date="2022-01" db="EMBL/GenBank/DDBJ databases">
        <authorList>
            <person name="King R."/>
        </authorList>
    </citation>
    <scope>NUCLEOTIDE SEQUENCE</scope>
</reference>
<evidence type="ECO:0000256" key="1">
    <source>
        <dbReference type="SAM" id="Coils"/>
    </source>
</evidence>
<dbReference type="PANTHER" id="PTHR40552">
    <property type="entry name" value="AT05186P-RELATED"/>
    <property type="match status" value="1"/>
</dbReference>
<accession>A0A9P0GFK7</accession>
<dbReference type="EMBL" id="OV651820">
    <property type="protein sequence ID" value="CAH1114065.1"/>
    <property type="molecule type" value="Genomic_DNA"/>
</dbReference>
<dbReference type="PANTHER" id="PTHR40552:SF6">
    <property type="entry name" value="FI09606P-RELATED"/>
    <property type="match status" value="1"/>
</dbReference>
<feature type="region of interest" description="Disordered" evidence="2">
    <location>
        <begin position="1189"/>
        <end position="1226"/>
    </location>
</feature>
<protein>
    <submittedName>
        <fullName evidence="3">Uncharacterized protein</fullName>
    </submittedName>
</protein>
<evidence type="ECO:0000313" key="4">
    <source>
        <dbReference type="Proteomes" id="UP001153636"/>
    </source>
</evidence>
<keyword evidence="4" id="KW-1185">Reference proteome</keyword>
<keyword evidence="1" id="KW-0175">Coiled coil</keyword>
<feature type="compositionally biased region" description="Polar residues" evidence="2">
    <location>
        <begin position="999"/>
        <end position="1016"/>
    </location>
</feature>
<dbReference type="Gene3D" id="3.90.70.120">
    <property type="match status" value="7"/>
</dbReference>
<dbReference type="OrthoDB" id="7916681at2759"/>
<gene>
    <name evidence="3" type="ORF">PSYICH_LOCUS14261</name>
</gene>
<evidence type="ECO:0000256" key="2">
    <source>
        <dbReference type="SAM" id="MobiDB-lite"/>
    </source>
</evidence>
<sequence>MGVKKEKKRKFNPRPKIDYPPVPTKKWIPPDLRRKKVRPPPQLMYQKPPGMDQKSRPTALRKIWRHYLFHEDTAILTGTFSQTHKRFTFRSNGLQSACNCALACVFAHILPMEVWDQFLMDTILILGDQLFRKSLEQDPDRCWTEISTDRVYTSIYIGRKKVSFEVDFKNRIDEILKVVNEDRIKRRFQEVIEQIFSIYFCGLFTMDGCKKVLAFWFKDRKYYLFDPTAHTSCGITWENWPGGGVSITYRCNTMEDFINRLYENITCHGDIILESLAHCHCMGAVNSKLTSKICRGRFWVEPLMVLRVTEIDTTPPDKYEDVRPILPPHEICFRVCPCRGIKGLEDKVNYRDQVVPTDEQLAGLMDQPVDIWDARLRKFLEDEEADNDCHKLEIEELSPQIDKKFSLTKRPSWLQEDFEKSDHCKFPIPYSKRPQAMSFYLDIDPGNTSIMRAGTHSRDTNFTKYGGRQSMGNAISSLIMLKFWKSKHWVPALLNRILKFGDLLYREAMISIPRTQSLKLSNFQRKSEFMGKYFLPVVNDYVVVGRLSCKEFEVLDLFVALETFLIENQCCVIIGPITLSVWVEDGYYYMFDPNERDTKGRTLGERDEPIKELDCISPSGKACLMRFKELKDLVELYMNNLERCFKEAPFYLSKVEIMDWVDIPETWYNFRGLAPGKWILRGIFHQGDRKYEPQTRNFQSPAISMVVMAMKQLKPIKEWTECDINELLDLGDRFYKETIDALKEKNVYNNKMLLLADINREFRFWQKLVEFSLEECVQNGIFTARNCNDVMNLYKALCFYFISYDLGIVTCRNMSVAVWKFDDMFFYCDSHSRDDKGLTTPFGTACIVRTCSLEDIAEMIMCNFVPNPEDYFNITNVKMTFYDLDAEGFIRPVILYYRKLTRYKFILRSLYSETHNRYELNVGKQTIPMMVMGICYNKLKPAIEWNQADIDEIMNKGDNLYVQSMLDILQKEETQFISLTMNHEVDPAGGARKARDSHSMSSEKGSEMTRATGSDNRSSEIDGGGDAKVEDEASSMEEIEINLNNMKKEFNIGLNKFTFIVEDVGSGLVDPDLRPAIQDYFEKITTAELDDTHVEKSETSSGGKPLSEGVSEGGGETESASASKGGIVPPFVDNSNMEIILLLKPYTVILWKDTKMYYLFDCHSRDIEGNVFGASQWSEVMLCPARKKKPSEDVKSTAPSVAAASTYTEGAKSEGGGTEGGGGDKIEDAEKKGDEQITEYDLFQEGEGAGMEQEQEEISGFGEYEATVEGILFPKGIVRSASYWAEMMKSGRACTLAFVKLEELLDHIIKNIPPKIRTEEPYQLKTIRVTNNPERKDIMRPDDLRNDVYEGQWYDFKEVDRGIWILRGTLSLHHELFPQYNRGRQQVMTAVCALGIVYTFGVLCFTKFTVDTILKYGDRLLTFVKKVRKRQMLEYDPDKLCDDEIDWILQHEEFGIREVPKKICIWKFMIHVETQPELVVGDIRAEPFEQLTDVKRGVDKFFEENRLGILESKDYAVAIWKGCRLYYMCDGLSRGPNGLTASCGTGCVTRYLKTENLVKTFLSNMTRLGKNNFYIHGIKFGRDICPRVRTPKVYIPPKLQCVANVCREIFPGKTIVRGSINQDDPKFGKHPSALSLPIAFIALTMTLIHKTQIWSKPILDDIIEIGNELYDISVDSLGFDFNPWEDKLNVCQVKHDFFVGVLRANLEVRTMDQKGVIEPPDPCTFNLRMGIQKFFDQNTHGVVITEHLIVAIWEEEIENADPQIYIYDPNSRGPTGLPAYNGVCCLISCNDPRMAAAHICSCILDPEQKQGPYRIVPVEIVVGSKRTRKKLRRVDTGSSLNILPRCTQDELNKEKRLIRKLAEYERKKKQFRALQLIGRKAWYILKNGDSIIRGYKSTNSPCYPESARNNQDLPMCIVSLVMHILFSIENWTYKNIDLVLDTGNQLYLDSYIAYGPKDLKLGPENIIRKFFLRHLTIKVIVYKPIITEEFNCTILNRVLNIYFSQEPFCMLSHFNQWVSLIAKSGHFYMFDPHERDIEGNVMDDSNKGEYATAVVIKCGSVESLVERLITNLSYVPPTIEPSNQNVGKDNESHVDNETVEENLFTLWLISVDIR</sequence>
<feature type="region of interest" description="Disordered" evidence="2">
    <location>
        <begin position="987"/>
        <end position="1033"/>
    </location>
</feature>
<feature type="region of interest" description="Disordered" evidence="2">
    <location>
        <begin position="1091"/>
        <end position="1127"/>
    </location>
</feature>
<feature type="coiled-coil region" evidence="1">
    <location>
        <begin position="1847"/>
        <end position="1874"/>
    </location>
</feature>
<feature type="compositionally biased region" description="Polar residues" evidence="2">
    <location>
        <begin position="1197"/>
        <end position="1208"/>
    </location>
</feature>
<name>A0A9P0GFK7_9CUCU</name>
<feature type="compositionally biased region" description="Low complexity" evidence="2">
    <location>
        <begin position="1117"/>
        <end position="1126"/>
    </location>
</feature>